<dbReference type="AlphaFoldDB" id="A0A087UY94"/>
<accession>A0A087UY94</accession>
<protein>
    <submittedName>
        <fullName evidence="1">Uncharacterized protein</fullName>
    </submittedName>
</protein>
<evidence type="ECO:0000313" key="1">
    <source>
        <dbReference type="EMBL" id="KFM82333.1"/>
    </source>
</evidence>
<evidence type="ECO:0000313" key="2">
    <source>
        <dbReference type="Proteomes" id="UP000054359"/>
    </source>
</evidence>
<gene>
    <name evidence="1" type="ORF">X975_14211</name>
</gene>
<sequence>VEYLATVISNIKILINIFLQPFKDKAFQVLTPLDVNFHCLKALIHRIYNGNRICFFQESFYLIVIFLS</sequence>
<proteinExistence type="predicted"/>
<keyword evidence="2" id="KW-1185">Reference proteome</keyword>
<feature type="non-terminal residue" evidence="1">
    <location>
        <position position="68"/>
    </location>
</feature>
<dbReference type="EMBL" id="KK122252">
    <property type="protein sequence ID" value="KFM82333.1"/>
    <property type="molecule type" value="Genomic_DNA"/>
</dbReference>
<dbReference type="Proteomes" id="UP000054359">
    <property type="component" value="Unassembled WGS sequence"/>
</dbReference>
<name>A0A087UY94_STEMI</name>
<feature type="non-terminal residue" evidence="1">
    <location>
        <position position="1"/>
    </location>
</feature>
<reference evidence="1 2" key="1">
    <citation type="submission" date="2013-11" db="EMBL/GenBank/DDBJ databases">
        <title>Genome sequencing of Stegodyphus mimosarum.</title>
        <authorList>
            <person name="Bechsgaard J."/>
        </authorList>
    </citation>
    <scope>NUCLEOTIDE SEQUENCE [LARGE SCALE GENOMIC DNA]</scope>
</reference>
<organism evidence="1 2">
    <name type="scientific">Stegodyphus mimosarum</name>
    <name type="common">African social velvet spider</name>
    <dbReference type="NCBI Taxonomy" id="407821"/>
    <lineage>
        <taxon>Eukaryota</taxon>
        <taxon>Metazoa</taxon>
        <taxon>Ecdysozoa</taxon>
        <taxon>Arthropoda</taxon>
        <taxon>Chelicerata</taxon>
        <taxon>Arachnida</taxon>
        <taxon>Araneae</taxon>
        <taxon>Araneomorphae</taxon>
        <taxon>Entelegynae</taxon>
        <taxon>Eresoidea</taxon>
        <taxon>Eresidae</taxon>
        <taxon>Stegodyphus</taxon>
    </lineage>
</organism>